<proteinExistence type="predicted"/>
<evidence type="ECO:0000313" key="8">
    <source>
        <dbReference type="EMBL" id="RJL32482.1"/>
    </source>
</evidence>
<dbReference type="Proteomes" id="UP000265768">
    <property type="component" value="Unassembled WGS sequence"/>
</dbReference>
<evidence type="ECO:0000256" key="6">
    <source>
        <dbReference type="SAM" id="Phobius"/>
    </source>
</evidence>
<dbReference type="OrthoDB" id="4867262at2"/>
<comment type="subcellular location">
    <subcellularLocation>
        <location evidence="1">Cell membrane</location>
        <topology evidence="1">Multi-pass membrane protein</topology>
    </subcellularLocation>
</comment>
<feature type="domain" description="ABC-2 type transporter transmembrane" evidence="7">
    <location>
        <begin position="21"/>
        <end position="375"/>
    </location>
</feature>
<dbReference type="AlphaFoldDB" id="A0A3A4B4X5"/>
<keyword evidence="3 6" id="KW-0812">Transmembrane</keyword>
<dbReference type="Pfam" id="PF12698">
    <property type="entry name" value="ABC2_membrane_3"/>
    <property type="match status" value="1"/>
</dbReference>
<evidence type="ECO:0000256" key="2">
    <source>
        <dbReference type="ARBA" id="ARBA00022475"/>
    </source>
</evidence>
<keyword evidence="2" id="KW-1003">Cell membrane</keyword>
<name>A0A3A4B4X5_9ACTN</name>
<evidence type="ECO:0000256" key="4">
    <source>
        <dbReference type="ARBA" id="ARBA00022989"/>
    </source>
</evidence>
<gene>
    <name evidence="8" type="ORF">D5H75_13175</name>
</gene>
<keyword evidence="4 6" id="KW-1133">Transmembrane helix</keyword>
<feature type="transmembrane region" description="Helical" evidence="6">
    <location>
        <begin position="238"/>
        <end position="262"/>
    </location>
</feature>
<evidence type="ECO:0000259" key="7">
    <source>
        <dbReference type="Pfam" id="PF12698"/>
    </source>
</evidence>
<comment type="caution">
    <text evidence="8">The sequence shown here is derived from an EMBL/GenBank/DDBJ whole genome shotgun (WGS) entry which is preliminary data.</text>
</comment>
<sequence>MKALTIGLINLKRVLRDRSNVVFMLGTPILMILMLGLLFGGSREPRLGVSGAAGPLAERLVAALAAGGAVQVERVADAGRLRADVERGRLHGGLVIPQDYDAAVRSGGRADLRYVSLGRDWDAIDLESAVRAAVQRENTLLRAARYGVERGAGPFGERLAVVSRAAGDGAVRVTTTGEAVIPAGLGAFVFSAPPTLLLYMFLTALTTAIGLTQTRLLGVSRRMYASPTPARAIMAGEVLGRLLICLAQGLLIMLGSALLFGVGWGDPLGAAAVLVVFTLVGGGAALVLGSVFRREGPVITLGVLLGLGLGALGGTMVPLESFGEGMRRVARFTPHAWGYDAFTALVRRDAGLLDVLPQVGVLAAYAAALFAVGLWALRRSLVRG</sequence>
<feature type="transmembrane region" description="Helical" evidence="6">
    <location>
        <begin position="355"/>
        <end position="377"/>
    </location>
</feature>
<keyword evidence="5 6" id="KW-0472">Membrane</keyword>
<evidence type="ECO:0000256" key="1">
    <source>
        <dbReference type="ARBA" id="ARBA00004651"/>
    </source>
</evidence>
<dbReference type="PANTHER" id="PTHR30294:SF38">
    <property type="entry name" value="TRANSPORT PERMEASE PROTEIN"/>
    <property type="match status" value="1"/>
</dbReference>
<dbReference type="InterPro" id="IPR051449">
    <property type="entry name" value="ABC-2_transporter_component"/>
</dbReference>
<accession>A0A3A4B4X5</accession>
<feature type="transmembrane region" description="Helical" evidence="6">
    <location>
        <begin position="21"/>
        <end position="40"/>
    </location>
</feature>
<evidence type="ECO:0000313" key="9">
    <source>
        <dbReference type="Proteomes" id="UP000265768"/>
    </source>
</evidence>
<dbReference type="RefSeq" id="WP_119926731.1">
    <property type="nucleotide sequence ID" value="NZ_QZEY01000004.1"/>
</dbReference>
<evidence type="ECO:0000256" key="3">
    <source>
        <dbReference type="ARBA" id="ARBA00022692"/>
    </source>
</evidence>
<feature type="transmembrane region" description="Helical" evidence="6">
    <location>
        <begin position="298"/>
        <end position="319"/>
    </location>
</feature>
<reference evidence="8 9" key="1">
    <citation type="submission" date="2018-09" db="EMBL/GenBank/DDBJ databases">
        <title>YIM 75507 draft genome.</title>
        <authorList>
            <person name="Tang S."/>
            <person name="Feng Y."/>
        </authorList>
    </citation>
    <scope>NUCLEOTIDE SEQUENCE [LARGE SCALE GENOMIC DNA]</scope>
    <source>
        <strain evidence="8 9">YIM 75507</strain>
    </source>
</reference>
<organism evidence="8 9">
    <name type="scientific">Bailinhaonella thermotolerans</name>
    <dbReference type="NCBI Taxonomy" id="1070861"/>
    <lineage>
        <taxon>Bacteria</taxon>
        <taxon>Bacillati</taxon>
        <taxon>Actinomycetota</taxon>
        <taxon>Actinomycetes</taxon>
        <taxon>Streptosporangiales</taxon>
        <taxon>Streptosporangiaceae</taxon>
        <taxon>Bailinhaonella</taxon>
    </lineage>
</organism>
<evidence type="ECO:0000256" key="5">
    <source>
        <dbReference type="ARBA" id="ARBA00023136"/>
    </source>
</evidence>
<dbReference type="EMBL" id="QZEY01000004">
    <property type="protein sequence ID" value="RJL32482.1"/>
    <property type="molecule type" value="Genomic_DNA"/>
</dbReference>
<dbReference type="GO" id="GO:0140359">
    <property type="term" value="F:ABC-type transporter activity"/>
    <property type="evidence" value="ECO:0007669"/>
    <property type="project" value="InterPro"/>
</dbReference>
<feature type="transmembrane region" description="Helical" evidence="6">
    <location>
        <begin position="196"/>
        <end position="217"/>
    </location>
</feature>
<protein>
    <submittedName>
        <fullName evidence="8">ABC transporter permease</fullName>
    </submittedName>
</protein>
<dbReference type="GO" id="GO:0005886">
    <property type="term" value="C:plasma membrane"/>
    <property type="evidence" value="ECO:0007669"/>
    <property type="project" value="UniProtKB-SubCell"/>
</dbReference>
<dbReference type="InterPro" id="IPR013525">
    <property type="entry name" value="ABC2_TM"/>
</dbReference>
<keyword evidence="9" id="KW-1185">Reference proteome</keyword>
<dbReference type="PANTHER" id="PTHR30294">
    <property type="entry name" value="MEMBRANE COMPONENT OF ABC TRANSPORTER YHHJ-RELATED"/>
    <property type="match status" value="1"/>
</dbReference>
<feature type="transmembrane region" description="Helical" evidence="6">
    <location>
        <begin position="268"/>
        <end position="291"/>
    </location>
</feature>